<feature type="domain" description="Glycosyl hydrolase family 32 N-terminal" evidence="5">
    <location>
        <begin position="9"/>
        <end position="294"/>
    </location>
</feature>
<dbReference type="Pfam" id="PF00251">
    <property type="entry name" value="Glyco_hydro_32N"/>
    <property type="match status" value="1"/>
</dbReference>
<proteinExistence type="inferred from homology"/>
<evidence type="ECO:0000259" key="5">
    <source>
        <dbReference type="Pfam" id="PF00251"/>
    </source>
</evidence>
<dbReference type="InterPro" id="IPR051214">
    <property type="entry name" value="GH32_Enzymes"/>
</dbReference>
<sequence>MSFPPLAFHVEPERGWLNDPNGLCYFGGKYHAYYQHNPTATVWTAPLSWGHAVSEDLLHWEPAPIALSPDMPYESTGGCFSGSAYVEEGKIWFYYTAVGEDGVQTQCLATSEDGYHLEKYPGNPILTGGPIDPTGRDFRDPKVFRWSDGSYRMVCGTGYEGRAAVVLYKSQDKLSWEYAGILFETRDMGPVLECPDLYPIEDKWVLCFSRMDQPQRVTFLVGDFDGERFTPESVQHPAVGPNFYAPQSFLDPQGRRLVLGWMTPWGAPEDPDPVRSGCLTVPLEVTLDDAGTLCLFPVEEADSLLRKEDPCLRQGEWLFQITDGKKLLLERPAQEVWDARVLADTHTREVFINGGEQYCSFFLEPDAFQD</sequence>
<dbReference type="CDD" id="cd08996">
    <property type="entry name" value="GH32_FFase"/>
    <property type="match status" value="1"/>
</dbReference>
<evidence type="ECO:0000256" key="1">
    <source>
        <dbReference type="ARBA" id="ARBA00009902"/>
    </source>
</evidence>
<name>A0A9D1YE43_9FIRM</name>
<dbReference type="InterPro" id="IPR001362">
    <property type="entry name" value="Glyco_hydro_32"/>
</dbReference>
<evidence type="ECO:0000256" key="4">
    <source>
        <dbReference type="ARBA" id="ARBA00023295"/>
    </source>
</evidence>
<dbReference type="PANTHER" id="PTHR43101:SF1">
    <property type="entry name" value="BETA-FRUCTOSIDASE"/>
    <property type="match status" value="1"/>
</dbReference>
<evidence type="ECO:0000256" key="2">
    <source>
        <dbReference type="ARBA" id="ARBA00012758"/>
    </source>
</evidence>
<dbReference type="InterPro" id="IPR023296">
    <property type="entry name" value="Glyco_hydro_beta-prop_sf"/>
</dbReference>
<dbReference type="SUPFAM" id="SSF75005">
    <property type="entry name" value="Arabinanase/levansucrase/invertase"/>
    <property type="match status" value="1"/>
</dbReference>
<protein>
    <recommendedName>
        <fullName evidence="2">beta-fructofuranosidase</fullName>
        <ecNumber evidence="2">3.2.1.26</ecNumber>
    </recommendedName>
</protein>
<dbReference type="PANTHER" id="PTHR43101">
    <property type="entry name" value="BETA-FRUCTOSIDASE"/>
    <property type="match status" value="1"/>
</dbReference>
<dbReference type="InterPro" id="IPR018053">
    <property type="entry name" value="Glyco_hydro_32_AS"/>
</dbReference>
<dbReference type="Gene3D" id="2.115.10.20">
    <property type="entry name" value="Glycosyl hydrolase domain, family 43"/>
    <property type="match status" value="1"/>
</dbReference>
<dbReference type="SMART" id="SM00640">
    <property type="entry name" value="Glyco_32"/>
    <property type="match status" value="1"/>
</dbReference>
<dbReference type="AlphaFoldDB" id="A0A9D1YE43"/>
<dbReference type="InterPro" id="IPR013148">
    <property type="entry name" value="Glyco_hydro_32_N"/>
</dbReference>
<comment type="similarity">
    <text evidence="1">Belongs to the glycosyl hydrolase 32 family.</text>
</comment>
<dbReference type="PROSITE" id="PS00609">
    <property type="entry name" value="GLYCOSYL_HYDROL_F32"/>
    <property type="match status" value="1"/>
</dbReference>
<dbReference type="Proteomes" id="UP000823915">
    <property type="component" value="Unassembled WGS sequence"/>
</dbReference>
<gene>
    <name evidence="6" type="ORF">H9838_08505</name>
</gene>
<dbReference type="EC" id="3.2.1.26" evidence="2"/>
<organism evidence="6 7">
    <name type="scientific">Candidatus Acutalibacter pullistercoris</name>
    <dbReference type="NCBI Taxonomy" id="2838418"/>
    <lineage>
        <taxon>Bacteria</taxon>
        <taxon>Bacillati</taxon>
        <taxon>Bacillota</taxon>
        <taxon>Clostridia</taxon>
        <taxon>Eubacteriales</taxon>
        <taxon>Acutalibacteraceae</taxon>
        <taxon>Acutalibacter</taxon>
    </lineage>
</organism>
<comment type="caution">
    <text evidence="6">The sequence shown here is derived from an EMBL/GenBank/DDBJ whole genome shotgun (WGS) entry which is preliminary data.</text>
</comment>
<dbReference type="GO" id="GO:0004564">
    <property type="term" value="F:beta-fructofuranosidase activity"/>
    <property type="evidence" value="ECO:0007669"/>
    <property type="project" value="UniProtKB-EC"/>
</dbReference>
<evidence type="ECO:0000256" key="3">
    <source>
        <dbReference type="ARBA" id="ARBA00022801"/>
    </source>
</evidence>
<dbReference type="GO" id="GO:0005975">
    <property type="term" value="P:carbohydrate metabolic process"/>
    <property type="evidence" value="ECO:0007669"/>
    <property type="project" value="InterPro"/>
</dbReference>
<reference evidence="6" key="1">
    <citation type="journal article" date="2021" name="PeerJ">
        <title>Extensive microbial diversity within the chicken gut microbiome revealed by metagenomics and culture.</title>
        <authorList>
            <person name="Gilroy R."/>
            <person name="Ravi A."/>
            <person name="Getino M."/>
            <person name="Pursley I."/>
            <person name="Horton D.L."/>
            <person name="Alikhan N.F."/>
            <person name="Baker D."/>
            <person name="Gharbi K."/>
            <person name="Hall N."/>
            <person name="Watson M."/>
            <person name="Adriaenssens E.M."/>
            <person name="Foster-Nyarko E."/>
            <person name="Jarju S."/>
            <person name="Secka A."/>
            <person name="Antonio M."/>
            <person name="Oren A."/>
            <person name="Chaudhuri R.R."/>
            <person name="La Ragione R."/>
            <person name="Hildebrand F."/>
            <person name="Pallen M.J."/>
        </authorList>
    </citation>
    <scope>NUCLEOTIDE SEQUENCE</scope>
    <source>
        <strain evidence="6">1282</strain>
    </source>
</reference>
<keyword evidence="3 6" id="KW-0378">Hydrolase</keyword>
<evidence type="ECO:0000313" key="6">
    <source>
        <dbReference type="EMBL" id="HIY27195.1"/>
    </source>
</evidence>
<accession>A0A9D1YE43</accession>
<dbReference type="EMBL" id="DXDU01000134">
    <property type="protein sequence ID" value="HIY27195.1"/>
    <property type="molecule type" value="Genomic_DNA"/>
</dbReference>
<reference evidence="6" key="2">
    <citation type="submission" date="2021-04" db="EMBL/GenBank/DDBJ databases">
        <authorList>
            <person name="Gilroy R."/>
        </authorList>
    </citation>
    <scope>NUCLEOTIDE SEQUENCE</scope>
    <source>
        <strain evidence="6">1282</strain>
    </source>
</reference>
<keyword evidence="4" id="KW-0326">Glycosidase</keyword>
<evidence type="ECO:0000313" key="7">
    <source>
        <dbReference type="Proteomes" id="UP000823915"/>
    </source>
</evidence>